<dbReference type="CDD" id="cd07439">
    <property type="entry name" value="FANCE_c-term"/>
    <property type="match status" value="1"/>
</dbReference>
<evidence type="ECO:0000256" key="7">
    <source>
        <dbReference type="ARBA" id="ARBA00023136"/>
    </source>
</evidence>
<feature type="domain" description="Fanconi Anaemia group E protein C-terminal" evidence="10">
    <location>
        <begin position="390"/>
        <end position="616"/>
    </location>
</feature>
<dbReference type="GeneTree" id="ENSGT00390000000705"/>
<dbReference type="GO" id="GO:0016020">
    <property type="term" value="C:membrane"/>
    <property type="evidence" value="ECO:0007669"/>
    <property type="project" value="UniProtKB-SubCell"/>
</dbReference>
<dbReference type="InterPro" id="IPR039685">
    <property type="entry name" value="FANCE"/>
</dbReference>
<evidence type="ECO:0000256" key="2">
    <source>
        <dbReference type="ARBA" id="ARBA00004496"/>
    </source>
</evidence>
<protein>
    <recommendedName>
        <fullName evidence="10">Fanconi Anaemia group E protein C-terminal domain-containing protein</fullName>
    </recommendedName>
</protein>
<reference evidence="11 12" key="1">
    <citation type="journal article" date="2012" name="Nature">
        <title>The genomic landscape of species divergence in Ficedula flycatchers.</title>
        <authorList>
            <person name="Ellegren H."/>
            <person name="Smeds L."/>
            <person name="Burri R."/>
            <person name="Olason P.I."/>
            <person name="Backstrom N."/>
            <person name="Kawakami T."/>
            <person name="Kunstner A."/>
            <person name="Makinen H."/>
            <person name="Nadachowska-Brzyska K."/>
            <person name="Qvarnstrom A."/>
            <person name="Uebbing S."/>
            <person name="Wolf J.B."/>
        </authorList>
    </citation>
    <scope>NUCLEOTIDE SEQUENCE [LARGE SCALE GENOMIC DNA]</scope>
</reference>
<dbReference type="InterPro" id="IPR021025">
    <property type="entry name" value="Fanconi_anaemia_gr_E_prot_C"/>
</dbReference>
<evidence type="ECO:0000313" key="11">
    <source>
        <dbReference type="Ensembl" id="ENSFALP00000033136.1"/>
    </source>
</evidence>
<feature type="compositionally biased region" description="Polar residues" evidence="8">
    <location>
        <begin position="922"/>
        <end position="932"/>
    </location>
</feature>
<comment type="subcellular location">
    <subcellularLocation>
        <location evidence="2">Cytoplasm</location>
    </subcellularLocation>
    <subcellularLocation>
        <location evidence="1">Membrane</location>
        <topology evidence="1">Single-pass membrane protein</topology>
    </subcellularLocation>
</comment>
<name>A0A803WDT0_FICAL</name>
<dbReference type="AlphaFoldDB" id="A0A803WDT0"/>
<feature type="compositionally biased region" description="Basic residues" evidence="8">
    <location>
        <begin position="681"/>
        <end position="690"/>
    </location>
</feature>
<reference evidence="11" key="3">
    <citation type="submission" date="2025-09" db="UniProtKB">
        <authorList>
            <consortium name="Ensembl"/>
        </authorList>
    </citation>
    <scope>IDENTIFICATION</scope>
</reference>
<dbReference type="Ensembl" id="ENSFALT00000034018.1">
    <property type="protein sequence ID" value="ENSFALP00000033136.1"/>
    <property type="gene ID" value="ENSFALG00000003677.2"/>
</dbReference>
<dbReference type="PANTHER" id="PTHR32094">
    <property type="entry name" value="FANCONI ANEMIA GROUP E PROTEIN"/>
    <property type="match status" value="1"/>
</dbReference>
<dbReference type="Pfam" id="PF11510">
    <property type="entry name" value="FA_FANCE"/>
    <property type="match status" value="1"/>
</dbReference>
<dbReference type="GO" id="GO:0036297">
    <property type="term" value="P:interstrand cross-link repair"/>
    <property type="evidence" value="ECO:0007669"/>
    <property type="project" value="InterPro"/>
</dbReference>
<dbReference type="Pfam" id="PF05781">
    <property type="entry name" value="MRVI1"/>
    <property type="match status" value="1"/>
</dbReference>
<keyword evidence="12" id="KW-1185">Reference proteome</keyword>
<organism evidence="11 12">
    <name type="scientific">Ficedula albicollis</name>
    <name type="common">Collared flycatcher</name>
    <name type="synonym">Muscicapa albicollis</name>
    <dbReference type="NCBI Taxonomy" id="59894"/>
    <lineage>
        <taxon>Eukaryota</taxon>
        <taxon>Metazoa</taxon>
        <taxon>Chordata</taxon>
        <taxon>Craniata</taxon>
        <taxon>Vertebrata</taxon>
        <taxon>Euteleostomi</taxon>
        <taxon>Archelosauria</taxon>
        <taxon>Archosauria</taxon>
        <taxon>Dinosauria</taxon>
        <taxon>Saurischia</taxon>
        <taxon>Theropoda</taxon>
        <taxon>Coelurosauria</taxon>
        <taxon>Aves</taxon>
        <taxon>Neognathae</taxon>
        <taxon>Neoaves</taxon>
        <taxon>Telluraves</taxon>
        <taxon>Australaves</taxon>
        <taxon>Passeriformes</taxon>
        <taxon>Muscicapidae</taxon>
        <taxon>Ficedula</taxon>
    </lineage>
</organism>
<evidence type="ECO:0000256" key="9">
    <source>
        <dbReference type="SAM" id="Phobius"/>
    </source>
</evidence>
<proteinExistence type="predicted"/>
<feature type="compositionally biased region" description="Low complexity" evidence="8">
    <location>
        <begin position="335"/>
        <end position="353"/>
    </location>
</feature>
<dbReference type="PANTHER" id="PTHR32094:SF5">
    <property type="entry name" value="FANCONI ANEMIA GROUP E PROTEIN"/>
    <property type="match status" value="1"/>
</dbReference>
<sequence length="1085" mass="118406">MSSCVLCPVVPHVCAPCPAVPCVRLCPMSSCALCPVVPRVRAPCPAVPCARLCPVCVTVSGSPPVCDRLCSPVSRRLCAAPAAAMEPRCPARLQLCPAWLQLCPRPCLLLLQALCSGPAGAVAALRVLQRRQPHQGPGQAFPWQALTAALCAQEPSLEGPEDSLVVKPRLLLLPVLCQRNFFSLLLVVQEAVPGDCLHQLLQALEQHSHVDPWVQTLGHLLQQGLRAEEGSPLPSVLNSTCQQQLRGLCQKIAQKNPEGQRKLNWCFSKQPGGPDSVPQGGKRKKVLEESLELDSEGEGKRLLLEEVASELLGPQECGDVAGVEEEVPKEPSGHTSTQSTDKAAADSSQQDAAGELRRISQTELAAEVQSFVQMHGQGLKMLLLQESSHSELHTPPELSILNSCSPSQLEGLCSFLQLSTCPEPFLLRFCSWLLALSPDLSYTTAAVLAEQLFLRRVLSLTQPPSRHLMAALTSFCSKYSHPFCCVLVAAVLQEPGEGAEQTKLMCELVEECLEPHSVQLLLSQVLEVPLSEKMLPVLQAVLGRQEVLPPELLDLLVLTLCQQAPAFTTSLSFAKLVTAVLTVCQSQVSPAQRSSLAAVLDWSSAALKKSLQAVLEGTSLLLNHSGPPHLFSHRCLHAKQRSSKLLLGVLVWSPCTSQMKPLEGTSLGQGEEEEAQGAAQGRRRRQRQRTGCRPSPSPRREQQAEHSGLSTSPDEGRMSSPQGHPGGVLARSEQSVEQEPGRAVQEQDVHPGDSDRTKEDAETLEEPLLSLSSELSVLDRLGLHRVALTEQDLEAAFAHLALAFRCDTFTLQQRVQVEKRARDAAEENIQEELGQCRAALERLGRSCANAGCKETLEQLQHNLAVLSAAVERATSAAEKLGAVHQEARMSRAAEVMVQHVENLKRHHLREHAELEEMKRLIQQNSRNRQLAETQDDVEPRLRPHPLKRTFQQGSARRRVSIAVIPKQLLPGASPESRAAPAGDPEPEGAQRWPSSHRSELEPQDSAVTGKLVAEADGRGSSAGDEEPEQLRLTSKGSAAELWRPWLFFPQHYWVFFWLLLLSIAFLLLIRVLELQRLQSAASSKA</sequence>
<feature type="region of interest" description="Disordered" evidence="8">
    <location>
        <begin position="970"/>
        <end position="1006"/>
    </location>
</feature>
<feature type="region of interest" description="Disordered" evidence="8">
    <location>
        <begin position="325"/>
        <end position="356"/>
    </location>
</feature>
<evidence type="ECO:0000256" key="8">
    <source>
        <dbReference type="SAM" id="MobiDB-lite"/>
    </source>
</evidence>
<feature type="region of interest" description="Disordered" evidence="8">
    <location>
        <begin position="661"/>
        <end position="763"/>
    </location>
</feature>
<keyword evidence="7 9" id="KW-0472">Membrane</keyword>
<evidence type="ECO:0000256" key="4">
    <source>
        <dbReference type="ARBA" id="ARBA00022692"/>
    </source>
</evidence>
<dbReference type="InterPro" id="IPR008677">
    <property type="entry name" value="MRVI1"/>
</dbReference>
<evidence type="ECO:0000259" key="10">
    <source>
        <dbReference type="Pfam" id="PF11510"/>
    </source>
</evidence>
<dbReference type="Proteomes" id="UP000016665">
    <property type="component" value="Chromosome 26"/>
</dbReference>
<evidence type="ECO:0000256" key="5">
    <source>
        <dbReference type="ARBA" id="ARBA00022989"/>
    </source>
</evidence>
<keyword evidence="5 9" id="KW-1133">Transmembrane helix</keyword>
<evidence type="ECO:0000256" key="1">
    <source>
        <dbReference type="ARBA" id="ARBA00004167"/>
    </source>
</evidence>
<reference evidence="11" key="2">
    <citation type="submission" date="2025-08" db="UniProtKB">
        <authorList>
            <consortium name="Ensembl"/>
        </authorList>
    </citation>
    <scope>IDENTIFICATION</scope>
</reference>
<feature type="compositionally biased region" description="Basic and acidic residues" evidence="8">
    <location>
        <begin position="745"/>
        <end position="761"/>
    </location>
</feature>
<dbReference type="Gene3D" id="1.25.40.480">
    <property type="match status" value="1"/>
</dbReference>
<evidence type="ECO:0000256" key="6">
    <source>
        <dbReference type="ARBA" id="ARBA00023054"/>
    </source>
</evidence>
<dbReference type="GO" id="GO:0005737">
    <property type="term" value="C:cytoplasm"/>
    <property type="evidence" value="ECO:0007669"/>
    <property type="project" value="UniProtKB-SubCell"/>
</dbReference>
<feature type="region of interest" description="Disordered" evidence="8">
    <location>
        <begin position="922"/>
        <end position="954"/>
    </location>
</feature>
<dbReference type="GO" id="GO:0043240">
    <property type="term" value="C:Fanconi anaemia nuclear complex"/>
    <property type="evidence" value="ECO:0007669"/>
    <property type="project" value="InterPro"/>
</dbReference>
<gene>
    <name evidence="11" type="primary">FANCE</name>
</gene>
<keyword evidence="6" id="KW-0175">Coiled coil</keyword>
<evidence type="ECO:0000313" key="12">
    <source>
        <dbReference type="Proteomes" id="UP000016665"/>
    </source>
</evidence>
<keyword evidence="4 9" id="KW-0812">Transmembrane</keyword>
<evidence type="ECO:0000256" key="3">
    <source>
        <dbReference type="ARBA" id="ARBA00022490"/>
    </source>
</evidence>
<feature type="transmembrane region" description="Helical" evidence="9">
    <location>
        <begin position="1052"/>
        <end position="1072"/>
    </location>
</feature>
<accession>A0A803WDT0</accession>
<keyword evidence="3" id="KW-0963">Cytoplasm</keyword>